<proteinExistence type="predicted"/>
<keyword evidence="2" id="KW-1185">Reference proteome</keyword>
<feature type="compositionally biased region" description="Low complexity" evidence="1">
    <location>
        <begin position="8"/>
        <end position="17"/>
    </location>
</feature>
<organism evidence="2 3">
    <name type="scientific">Syphacia muris</name>
    <dbReference type="NCBI Taxonomy" id="451379"/>
    <lineage>
        <taxon>Eukaryota</taxon>
        <taxon>Metazoa</taxon>
        <taxon>Ecdysozoa</taxon>
        <taxon>Nematoda</taxon>
        <taxon>Chromadorea</taxon>
        <taxon>Rhabditida</taxon>
        <taxon>Spirurina</taxon>
        <taxon>Oxyuridomorpha</taxon>
        <taxon>Oxyuroidea</taxon>
        <taxon>Oxyuridae</taxon>
        <taxon>Syphacia</taxon>
    </lineage>
</organism>
<sequence length="103" mass="11509">MASEKANSSSSSSSSSRRSARKQRTTDSAVAAAIFSAPPKMPFGTYAFVPKRFGVAPLRSEWNRTERSQNRTVRFGLEVAGHRARFCFRFASFFPPPHPSRRP</sequence>
<dbReference type="AlphaFoldDB" id="A0A0N5AFT2"/>
<feature type="region of interest" description="Disordered" evidence="1">
    <location>
        <begin position="1"/>
        <end position="27"/>
    </location>
</feature>
<reference evidence="3" key="1">
    <citation type="submission" date="2017-02" db="UniProtKB">
        <authorList>
            <consortium name="WormBaseParasite"/>
        </authorList>
    </citation>
    <scope>IDENTIFICATION</scope>
</reference>
<evidence type="ECO:0000313" key="2">
    <source>
        <dbReference type="Proteomes" id="UP000046393"/>
    </source>
</evidence>
<name>A0A0N5AFT2_9BILA</name>
<protein>
    <submittedName>
        <fullName evidence="3">Uncharacterized protein</fullName>
    </submittedName>
</protein>
<evidence type="ECO:0000313" key="3">
    <source>
        <dbReference type="WBParaSite" id="SMUV_0000315001-mRNA-1"/>
    </source>
</evidence>
<dbReference type="Proteomes" id="UP000046393">
    <property type="component" value="Unplaced"/>
</dbReference>
<accession>A0A0N5AFT2</accession>
<dbReference type="WBParaSite" id="SMUV_0000315001-mRNA-1">
    <property type="protein sequence ID" value="SMUV_0000315001-mRNA-1"/>
    <property type="gene ID" value="SMUV_0000315001"/>
</dbReference>
<evidence type="ECO:0000256" key="1">
    <source>
        <dbReference type="SAM" id="MobiDB-lite"/>
    </source>
</evidence>